<evidence type="ECO:0000256" key="18">
    <source>
        <dbReference type="SAM" id="Phobius"/>
    </source>
</evidence>
<keyword evidence="4" id="KW-1003">Cell membrane</keyword>
<keyword evidence="12" id="KW-0418">Kinase</keyword>
<dbReference type="Pfam" id="PF13855">
    <property type="entry name" value="LRR_8"/>
    <property type="match status" value="2"/>
</dbReference>
<evidence type="ECO:0000313" key="22">
    <source>
        <dbReference type="Proteomes" id="UP001152523"/>
    </source>
</evidence>
<dbReference type="SUPFAM" id="SSF52058">
    <property type="entry name" value="L domain-like"/>
    <property type="match status" value="1"/>
</dbReference>
<dbReference type="PANTHER" id="PTHR48056">
    <property type="entry name" value="LRR RECEPTOR-LIKE SERINE/THREONINE-PROTEIN KINASE-RELATED"/>
    <property type="match status" value="1"/>
</dbReference>
<evidence type="ECO:0000256" key="13">
    <source>
        <dbReference type="ARBA" id="ARBA00022840"/>
    </source>
</evidence>
<dbReference type="GO" id="GO:0005886">
    <property type="term" value="C:plasma membrane"/>
    <property type="evidence" value="ECO:0007669"/>
    <property type="project" value="UniProtKB-SubCell"/>
</dbReference>
<protein>
    <recommendedName>
        <fullName evidence="3">non-specific serine/threonine protein kinase</fullName>
        <ecNumber evidence="3">2.7.11.1</ecNumber>
    </recommendedName>
</protein>
<dbReference type="EC" id="2.7.11.1" evidence="3"/>
<evidence type="ECO:0000259" key="20">
    <source>
        <dbReference type="PROSITE" id="PS50011"/>
    </source>
</evidence>
<dbReference type="InterPro" id="IPR008271">
    <property type="entry name" value="Ser/Thr_kinase_AS"/>
</dbReference>
<dbReference type="InterPro" id="IPR032675">
    <property type="entry name" value="LRR_dom_sf"/>
</dbReference>
<gene>
    <name evidence="21" type="ORF">CEPIT_LOCUS18976</name>
</gene>
<comment type="caution">
    <text evidence="21">The sequence shown here is derived from an EMBL/GenBank/DDBJ whole genome shotgun (WGS) entry which is preliminary data.</text>
</comment>
<dbReference type="PROSITE" id="PS00108">
    <property type="entry name" value="PROTEIN_KINASE_ST"/>
    <property type="match status" value="1"/>
</dbReference>
<dbReference type="FunFam" id="3.30.200.20:FF:000511">
    <property type="entry name" value="Leucine-rich receptor-like protein kinase family protein"/>
    <property type="match status" value="1"/>
</dbReference>
<evidence type="ECO:0000256" key="2">
    <source>
        <dbReference type="ARBA" id="ARBA00008684"/>
    </source>
</evidence>
<accession>A0AAV0DYB4</accession>
<dbReference type="Gene3D" id="3.80.10.10">
    <property type="entry name" value="Ribonuclease Inhibitor"/>
    <property type="match status" value="5"/>
</dbReference>
<dbReference type="InterPro" id="IPR011009">
    <property type="entry name" value="Kinase-like_dom_sf"/>
</dbReference>
<evidence type="ECO:0000256" key="8">
    <source>
        <dbReference type="ARBA" id="ARBA00022692"/>
    </source>
</evidence>
<name>A0AAV0DYB4_9ASTE</name>
<dbReference type="Gene3D" id="1.10.510.10">
    <property type="entry name" value="Transferase(Phosphotransferase) domain 1"/>
    <property type="match status" value="1"/>
</dbReference>
<evidence type="ECO:0000256" key="6">
    <source>
        <dbReference type="ARBA" id="ARBA00022614"/>
    </source>
</evidence>
<feature type="domain" description="Protein kinase" evidence="20">
    <location>
        <begin position="696"/>
        <end position="975"/>
    </location>
</feature>
<sequence length="990" mass="109690">MCCSPSYSTMDRNQKRLFLRILSSLLLLSLFFNPSTPLSVETEALLEFKKHLIDPLSILVSWNDWESPCHFHGITCDPKTGLVTEISLDNQSLSGVISPSISSLQNLTSLVLASNALSGILPAELINCTNLRVLNVTGNNMNGTIPDLSKLTNLEVLDLSINYFSGDFPAWVANLTGLVSLGLGDNNFDEGEIPKSIGNLKKLNWLYLAGSNLRGEIPETIFGLEELQTLDICRNHISGNFPNMIGNLQNLYKIELYANNLTGELPSELAALNLLQEFDVSDNQMYGTLPSALGNLKNLTVFQVARNNFSGEIPRGFGDMQRLISFSLFENSFSGNFPENLGRFSPLVSLDISENQFSGGLPKYLCHNGKLRYLLAVENHFTGEFPDAYAACMPLERLRVRQNQLSGKIPEGVWALPNVKMIDFSNNGFSGFISPWIGSAKNLKQLILSNNKFSGWLPNDLGNLMLLERLYLDNNGFSGHLPAQLGMLKQITSLHLEKNSFTGPIPVELGHCPRLTDMNLASNHLSGAIPDSLTTMPSLLNSLNLSNNKLTGPIPRSLDDLKLSSIDLSDNQLYGKVSYELLMMGGDKAFFGNKGLCLDQSIKYDTNKELISVCGGYATRRNNFINSKFSVLCIAFLCATALLVGLLVLSYWKSKHTKKNAENEEHSEDAKGLDPKWRLESFFNHIEFDADEICDLDEENLIGSGGTGKVYRLDLKKGCGTVAVKQLWKGDAVKVLAREMEILRTIRHRNIVKLYACLTNGGSNYLVFEYMANGNLFQALHRRIKFGKTELDWDQRYKIALGAAKGISYLHHDCSPPVIHRDIKSTNILLDEAYEAKVSDFGVARTSELSQRGSDLSSFAGTHGYMAPEMAYTLRVTEKSDVYSFGVVLLELVTGRSPIDDAYGEGKDIVYWVSTHLDNRENILKILDPNIVSDVVQDGMVNVLRISTLCTTKLPNLRPTMKNVVRMLADAEPSALKSALNHEKTGNVIQ</sequence>
<feature type="signal peptide" evidence="19">
    <location>
        <begin position="1"/>
        <end position="37"/>
    </location>
</feature>
<evidence type="ECO:0000256" key="11">
    <source>
        <dbReference type="ARBA" id="ARBA00022741"/>
    </source>
</evidence>
<dbReference type="GO" id="GO:0051707">
    <property type="term" value="P:response to other organism"/>
    <property type="evidence" value="ECO:0007669"/>
    <property type="project" value="UniProtKB-ARBA"/>
</dbReference>
<dbReference type="GO" id="GO:0033612">
    <property type="term" value="F:receptor serine/threonine kinase binding"/>
    <property type="evidence" value="ECO:0007669"/>
    <property type="project" value="TreeGrafter"/>
</dbReference>
<evidence type="ECO:0000256" key="16">
    <source>
        <dbReference type="ARBA" id="ARBA00023180"/>
    </source>
</evidence>
<dbReference type="Pfam" id="PF00560">
    <property type="entry name" value="LRR_1"/>
    <property type="match status" value="5"/>
</dbReference>
<comment type="similarity">
    <text evidence="2">Belongs to the protein kinase superfamily. Ser/Thr protein kinase family.</text>
</comment>
<organism evidence="21 22">
    <name type="scientific">Cuscuta epithymum</name>
    <dbReference type="NCBI Taxonomy" id="186058"/>
    <lineage>
        <taxon>Eukaryota</taxon>
        <taxon>Viridiplantae</taxon>
        <taxon>Streptophyta</taxon>
        <taxon>Embryophyta</taxon>
        <taxon>Tracheophyta</taxon>
        <taxon>Spermatophyta</taxon>
        <taxon>Magnoliopsida</taxon>
        <taxon>eudicotyledons</taxon>
        <taxon>Gunneridae</taxon>
        <taxon>Pentapetalae</taxon>
        <taxon>asterids</taxon>
        <taxon>lamiids</taxon>
        <taxon>Solanales</taxon>
        <taxon>Convolvulaceae</taxon>
        <taxon>Cuscuteae</taxon>
        <taxon>Cuscuta</taxon>
        <taxon>Cuscuta subgen. Cuscuta</taxon>
    </lineage>
</organism>
<evidence type="ECO:0000313" key="21">
    <source>
        <dbReference type="EMBL" id="CAH9109970.1"/>
    </source>
</evidence>
<keyword evidence="9 19" id="KW-0732">Signal</keyword>
<dbReference type="EMBL" id="CAMAPF010000161">
    <property type="protein sequence ID" value="CAH9109970.1"/>
    <property type="molecule type" value="Genomic_DNA"/>
</dbReference>
<dbReference type="Proteomes" id="UP001152523">
    <property type="component" value="Unassembled WGS sequence"/>
</dbReference>
<dbReference type="Pfam" id="PF08263">
    <property type="entry name" value="LRRNT_2"/>
    <property type="match status" value="1"/>
</dbReference>
<comment type="subcellular location">
    <subcellularLocation>
        <location evidence="1">Cell membrane</location>
        <topology evidence="1">Single-pass type I membrane protein</topology>
    </subcellularLocation>
</comment>
<evidence type="ECO:0000256" key="1">
    <source>
        <dbReference type="ARBA" id="ARBA00004251"/>
    </source>
</evidence>
<feature type="chain" id="PRO_5043953526" description="non-specific serine/threonine protein kinase" evidence="19">
    <location>
        <begin position="38"/>
        <end position="990"/>
    </location>
</feature>
<evidence type="ECO:0000256" key="14">
    <source>
        <dbReference type="ARBA" id="ARBA00022989"/>
    </source>
</evidence>
<dbReference type="InterPro" id="IPR001611">
    <property type="entry name" value="Leu-rich_rpt"/>
</dbReference>
<keyword evidence="7" id="KW-0808">Transferase</keyword>
<evidence type="ECO:0000256" key="9">
    <source>
        <dbReference type="ARBA" id="ARBA00022729"/>
    </source>
</evidence>
<dbReference type="CDD" id="cd14066">
    <property type="entry name" value="STKc_IRAK"/>
    <property type="match status" value="1"/>
</dbReference>
<dbReference type="GO" id="GO:0009791">
    <property type="term" value="P:post-embryonic development"/>
    <property type="evidence" value="ECO:0007669"/>
    <property type="project" value="UniProtKB-ARBA"/>
</dbReference>
<dbReference type="AlphaFoldDB" id="A0AAV0DYB4"/>
<keyword evidence="22" id="KW-1185">Reference proteome</keyword>
<evidence type="ECO:0000256" key="17">
    <source>
        <dbReference type="PROSITE-ProRule" id="PRU10141"/>
    </source>
</evidence>
<dbReference type="PROSITE" id="PS50011">
    <property type="entry name" value="PROTEIN_KINASE_DOM"/>
    <property type="match status" value="1"/>
</dbReference>
<evidence type="ECO:0000256" key="3">
    <source>
        <dbReference type="ARBA" id="ARBA00012513"/>
    </source>
</evidence>
<keyword evidence="5" id="KW-0723">Serine/threonine-protein kinase</keyword>
<evidence type="ECO:0000256" key="12">
    <source>
        <dbReference type="ARBA" id="ARBA00022777"/>
    </source>
</evidence>
<dbReference type="PROSITE" id="PS00107">
    <property type="entry name" value="PROTEIN_KINASE_ATP"/>
    <property type="match status" value="1"/>
</dbReference>
<dbReference type="Pfam" id="PF00069">
    <property type="entry name" value="Pkinase"/>
    <property type="match status" value="1"/>
</dbReference>
<dbReference type="FunFam" id="1.10.510.10:FF:000365">
    <property type="entry name" value="Leucine-rich repeat receptor-like serine/threonine-protein kinase At1g17230"/>
    <property type="match status" value="1"/>
</dbReference>
<dbReference type="GO" id="GO:0004674">
    <property type="term" value="F:protein serine/threonine kinase activity"/>
    <property type="evidence" value="ECO:0007669"/>
    <property type="project" value="UniProtKB-KW"/>
</dbReference>
<evidence type="ECO:0000256" key="15">
    <source>
        <dbReference type="ARBA" id="ARBA00023136"/>
    </source>
</evidence>
<dbReference type="InterPro" id="IPR013210">
    <property type="entry name" value="LRR_N_plant-typ"/>
</dbReference>
<feature type="transmembrane region" description="Helical" evidence="18">
    <location>
        <begin position="629"/>
        <end position="652"/>
    </location>
</feature>
<dbReference type="FunFam" id="3.80.10.10:FF:000453">
    <property type="entry name" value="Leucine-rich receptor-like protein kinase family protein"/>
    <property type="match status" value="1"/>
</dbReference>
<reference evidence="21" key="1">
    <citation type="submission" date="2022-07" db="EMBL/GenBank/DDBJ databases">
        <authorList>
            <person name="Macas J."/>
            <person name="Novak P."/>
            <person name="Neumann P."/>
        </authorList>
    </citation>
    <scope>NUCLEOTIDE SEQUENCE</scope>
</reference>
<keyword evidence="15 18" id="KW-0472">Membrane</keyword>
<evidence type="ECO:0000256" key="10">
    <source>
        <dbReference type="ARBA" id="ARBA00022737"/>
    </source>
</evidence>
<proteinExistence type="inferred from homology"/>
<evidence type="ECO:0000256" key="4">
    <source>
        <dbReference type="ARBA" id="ARBA00022475"/>
    </source>
</evidence>
<dbReference type="InterPro" id="IPR017441">
    <property type="entry name" value="Protein_kinase_ATP_BS"/>
</dbReference>
<dbReference type="PANTHER" id="PTHR48056:SF20">
    <property type="entry name" value="PROTEIN KINASE DOMAIN-CONTAINING PROTEIN"/>
    <property type="match status" value="1"/>
</dbReference>
<keyword evidence="14 18" id="KW-1133">Transmembrane helix</keyword>
<evidence type="ECO:0000256" key="7">
    <source>
        <dbReference type="ARBA" id="ARBA00022679"/>
    </source>
</evidence>
<dbReference type="GO" id="GO:0006952">
    <property type="term" value="P:defense response"/>
    <property type="evidence" value="ECO:0007669"/>
    <property type="project" value="UniProtKB-ARBA"/>
</dbReference>
<dbReference type="InterPro" id="IPR050647">
    <property type="entry name" value="Plant_LRR-RLKs"/>
</dbReference>
<keyword evidence="10" id="KW-0677">Repeat</keyword>
<keyword evidence="13 17" id="KW-0067">ATP-binding</keyword>
<dbReference type="InterPro" id="IPR000719">
    <property type="entry name" value="Prot_kinase_dom"/>
</dbReference>
<keyword evidence="8 18" id="KW-0812">Transmembrane</keyword>
<dbReference type="FunFam" id="3.80.10.10:FF:000234">
    <property type="entry name" value="Probable inactive receptor kinase RLK902"/>
    <property type="match status" value="1"/>
</dbReference>
<dbReference type="FunFam" id="3.80.10.10:FF:000215">
    <property type="entry name" value="Receptor-like protein kinase HSL1"/>
    <property type="match status" value="1"/>
</dbReference>
<dbReference type="SUPFAM" id="SSF52047">
    <property type="entry name" value="RNI-like"/>
    <property type="match status" value="1"/>
</dbReference>
<keyword evidence="11 17" id="KW-0547">Nucleotide-binding</keyword>
<dbReference type="SMART" id="SM00220">
    <property type="entry name" value="S_TKc"/>
    <property type="match status" value="1"/>
</dbReference>
<feature type="binding site" evidence="17">
    <location>
        <position position="725"/>
    </location>
    <ligand>
        <name>ATP</name>
        <dbReference type="ChEBI" id="CHEBI:30616"/>
    </ligand>
</feature>
<evidence type="ECO:0000256" key="5">
    <source>
        <dbReference type="ARBA" id="ARBA00022527"/>
    </source>
</evidence>
<keyword evidence="6" id="KW-0433">Leucine-rich repeat</keyword>
<dbReference type="SUPFAM" id="SSF56112">
    <property type="entry name" value="Protein kinase-like (PK-like)"/>
    <property type="match status" value="1"/>
</dbReference>
<keyword evidence="16" id="KW-0325">Glycoprotein</keyword>
<dbReference type="GO" id="GO:0005524">
    <property type="term" value="F:ATP binding"/>
    <property type="evidence" value="ECO:0007669"/>
    <property type="project" value="UniProtKB-UniRule"/>
</dbReference>
<evidence type="ECO:0000256" key="19">
    <source>
        <dbReference type="SAM" id="SignalP"/>
    </source>
</evidence>
<dbReference type="Gene3D" id="3.30.200.20">
    <property type="entry name" value="Phosphorylase Kinase, domain 1"/>
    <property type="match status" value="1"/>
</dbReference>